<dbReference type="OMA" id="ERTVHGQ"/>
<evidence type="ECO:0000313" key="3">
    <source>
        <dbReference type="Proteomes" id="UP000694385"/>
    </source>
</evidence>
<keyword evidence="3" id="KW-1185">Reference proteome</keyword>
<gene>
    <name evidence="2" type="primary">Vmac</name>
</gene>
<organism evidence="2 3">
    <name type="scientific">Jaculus jaculus</name>
    <name type="common">Lesser Egyptian jerboa</name>
    <dbReference type="NCBI Taxonomy" id="51337"/>
    <lineage>
        <taxon>Eukaryota</taxon>
        <taxon>Metazoa</taxon>
        <taxon>Chordata</taxon>
        <taxon>Craniata</taxon>
        <taxon>Vertebrata</taxon>
        <taxon>Euteleostomi</taxon>
        <taxon>Mammalia</taxon>
        <taxon>Eutheria</taxon>
        <taxon>Euarchontoglires</taxon>
        <taxon>Glires</taxon>
        <taxon>Rodentia</taxon>
        <taxon>Myomorpha</taxon>
        <taxon>Dipodoidea</taxon>
        <taxon>Dipodidae</taxon>
        <taxon>Dipodinae</taxon>
        <taxon>Jaculus</taxon>
    </lineage>
</organism>
<dbReference type="Proteomes" id="UP000694385">
    <property type="component" value="Unassembled WGS sequence"/>
</dbReference>
<dbReference type="GeneTree" id="ENSGT00390000007212"/>
<dbReference type="Ensembl" id="ENSJJAT00000027266.1">
    <property type="protein sequence ID" value="ENSJJAP00000020717.1"/>
    <property type="gene ID" value="ENSJJAG00000021312.1"/>
</dbReference>
<feature type="region of interest" description="Disordered" evidence="1">
    <location>
        <begin position="129"/>
        <end position="152"/>
    </location>
</feature>
<reference evidence="2" key="1">
    <citation type="submission" date="2025-08" db="UniProtKB">
        <authorList>
            <consortium name="Ensembl"/>
        </authorList>
    </citation>
    <scope>IDENTIFICATION</scope>
</reference>
<evidence type="ECO:0000256" key="1">
    <source>
        <dbReference type="SAM" id="MobiDB-lite"/>
    </source>
</evidence>
<evidence type="ECO:0000313" key="2">
    <source>
        <dbReference type="Ensembl" id="ENSJJAP00000020717.1"/>
    </source>
</evidence>
<dbReference type="AlphaFoldDB" id="A0A8C5LC10"/>
<reference evidence="2" key="2">
    <citation type="submission" date="2025-09" db="UniProtKB">
        <authorList>
            <consortium name="Ensembl"/>
        </authorList>
    </citation>
    <scope>IDENTIFICATION</scope>
</reference>
<accession>A0A8C5LC10</accession>
<protein>
    <submittedName>
        <fullName evidence="2">Vimentin-type intermediate filament associated coiled-coil protein</fullName>
    </submittedName>
</protein>
<name>A0A8C5LC10_JACJA</name>
<sequence length="152" mass="16617">MSAPPALHIREANAHLAAVHRRAAARLAQHDQQLRAALEDLGRAKDREISALREQLLTSEATVRSLQVAVHQRDKLVGQLRPRADLLQDICHRRPPLAALLVTLEEAERLGPLPASDLSHLLSEGPESSLANCTQEEGDEGRLQPTVFGTTV</sequence>
<proteinExistence type="predicted"/>